<reference evidence="4" key="1">
    <citation type="journal article" date="2025" name="Foods">
        <title>Unveiling the Microbial Signatures of Arabica Coffee Cherries: Insights into Ripeness Specific Diversity, Functional Traits, and Implications for Quality and Safety.</title>
        <authorList>
            <consortium name="RefSeq"/>
            <person name="Tenea G.N."/>
            <person name="Cifuentes V."/>
            <person name="Reyes P."/>
            <person name="Cevallos-Vallejos M."/>
        </authorList>
    </citation>
    <scope>NUCLEOTIDE SEQUENCE [LARGE SCALE GENOMIC DNA]</scope>
</reference>
<evidence type="ECO:0000256" key="2">
    <source>
        <dbReference type="SAM" id="MobiDB-lite"/>
    </source>
</evidence>
<dbReference type="InterPro" id="IPR013883">
    <property type="entry name" value="TF_Iwr1_dom"/>
</dbReference>
<keyword evidence="4" id="KW-1185">Reference proteome</keyword>
<feature type="compositionally biased region" description="Polar residues" evidence="2">
    <location>
        <begin position="369"/>
        <end position="380"/>
    </location>
</feature>
<feature type="domain" description="Transcription factor Iwr1" evidence="3">
    <location>
        <begin position="274"/>
        <end position="335"/>
    </location>
</feature>
<dbReference type="PANTHER" id="PTHR31934:SF2">
    <property type="entry name" value="RNA-DIRECTED DNA METHYLATION 4"/>
    <property type="match status" value="1"/>
</dbReference>
<evidence type="ECO:0000313" key="4">
    <source>
        <dbReference type="Proteomes" id="UP001652660"/>
    </source>
</evidence>
<comment type="similarity">
    <text evidence="1">Belongs to the IWR1/SLC7A6OS family.</text>
</comment>
<feature type="compositionally biased region" description="Basic and acidic residues" evidence="2">
    <location>
        <begin position="344"/>
        <end position="365"/>
    </location>
</feature>
<evidence type="ECO:0000259" key="3">
    <source>
        <dbReference type="Pfam" id="PF08574"/>
    </source>
</evidence>
<feature type="compositionally biased region" description="Acidic residues" evidence="2">
    <location>
        <begin position="386"/>
        <end position="398"/>
    </location>
</feature>
<feature type="compositionally biased region" description="Acidic residues" evidence="2">
    <location>
        <begin position="303"/>
        <end position="323"/>
    </location>
</feature>
<evidence type="ECO:0000313" key="5">
    <source>
        <dbReference type="RefSeq" id="XP_027090995.1"/>
    </source>
</evidence>
<sequence>MFLRLLQNFTDSEEQFPFVIYLYKQINKKNLRNPPSPKSRWFLFPSFEFPFSMAATAASSSTPAENDKPVIVRVKRKASQSRIDAFWLEINERPLKRPLLDFEKLSISDSSTKVEELKSRKVFVRHVETVTTSEVTVDILQTLVSNPADEVELKGKNEIKRKFKTENKQEKLLSKAKEQQEISSKNARFEQIWRSRKQKNEYANDDALQEMCRLYDVVRVDVEKKSEVNVDYSELEDCRMMSEYLPLLREALPSVAVEIEADIVGCMAKGELPDKYVYDYYAVQDDMDITEENAASPFPLLQVEDDDCYDGPDDSEYETDDSNAENNPLNDYPDEQSSDVEDDVGSKCSEDDSEIDGRSSCHQSEEAESISQKSIESGLSGQHDWSEDEMYDDYDGVESYDYGDFSDLEEWR</sequence>
<accession>A0A6P6UJH2</accession>
<gene>
    <name evidence="5" type="primary">LOC113711946</name>
</gene>
<dbReference type="OrthoDB" id="6255506at2759"/>
<dbReference type="Pfam" id="PF08574">
    <property type="entry name" value="Iwr1"/>
    <property type="match status" value="1"/>
</dbReference>
<dbReference type="PANTHER" id="PTHR31934">
    <property type="entry name" value="ALPHA/BETA-HYDROLASES SUPERFAMILY PROTEIN"/>
    <property type="match status" value="1"/>
</dbReference>
<dbReference type="RefSeq" id="XP_027090995.1">
    <property type="nucleotide sequence ID" value="XM_027235194.2"/>
</dbReference>
<organism evidence="4 5">
    <name type="scientific">Coffea arabica</name>
    <name type="common">Arabian coffee</name>
    <dbReference type="NCBI Taxonomy" id="13443"/>
    <lineage>
        <taxon>Eukaryota</taxon>
        <taxon>Viridiplantae</taxon>
        <taxon>Streptophyta</taxon>
        <taxon>Embryophyta</taxon>
        <taxon>Tracheophyta</taxon>
        <taxon>Spermatophyta</taxon>
        <taxon>Magnoliopsida</taxon>
        <taxon>eudicotyledons</taxon>
        <taxon>Gunneridae</taxon>
        <taxon>Pentapetalae</taxon>
        <taxon>asterids</taxon>
        <taxon>lamiids</taxon>
        <taxon>Gentianales</taxon>
        <taxon>Rubiaceae</taxon>
        <taxon>Ixoroideae</taxon>
        <taxon>Gardenieae complex</taxon>
        <taxon>Bertiereae - Coffeeae clade</taxon>
        <taxon>Coffeeae</taxon>
        <taxon>Coffea</taxon>
    </lineage>
</organism>
<dbReference type="GeneID" id="113711946"/>
<dbReference type="AlphaFoldDB" id="A0A6P6UJH2"/>
<feature type="compositionally biased region" description="Acidic residues" evidence="2">
    <location>
        <begin position="332"/>
        <end position="343"/>
    </location>
</feature>
<feature type="region of interest" description="Disordered" evidence="2">
    <location>
        <begin position="294"/>
        <end position="412"/>
    </location>
</feature>
<protein>
    <submittedName>
        <fullName evidence="5">RNA-directed DNA methylation 4-like</fullName>
    </submittedName>
</protein>
<reference evidence="5" key="2">
    <citation type="submission" date="2025-08" db="UniProtKB">
        <authorList>
            <consortium name="RefSeq"/>
        </authorList>
    </citation>
    <scope>IDENTIFICATION</scope>
    <source>
        <tissue evidence="5">Leaves</tissue>
    </source>
</reference>
<dbReference type="Proteomes" id="UP001652660">
    <property type="component" value="Chromosome 1e"/>
</dbReference>
<evidence type="ECO:0000256" key="1">
    <source>
        <dbReference type="ARBA" id="ARBA00010218"/>
    </source>
</evidence>
<proteinExistence type="inferred from homology"/>
<name>A0A6P6UJH2_COFAR</name>